<protein>
    <submittedName>
        <fullName evidence="2">Uncharacterized protein</fullName>
    </submittedName>
</protein>
<keyword evidence="3" id="KW-1185">Reference proteome</keyword>
<dbReference type="InterPro" id="IPR001102">
    <property type="entry name" value="Transglutaminase_N"/>
</dbReference>
<name>A0A8J1UPI9_OWEFU</name>
<dbReference type="OrthoDB" id="437511at2759"/>
<dbReference type="EMBL" id="CAIIXF020000003">
    <property type="protein sequence ID" value="CAH1780527.1"/>
    <property type="molecule type" value="Genomic_DNA"/>
</dbReference>
<dbReference type="SUPFAM" id="SSF54001">
    <property type="entry name" value="Cysteine proteinases"/>
    <property type="match status" value="1"/>
</dbReference>
<dbReference type="Pfam" id="PF00868">
    <property type="entry name" value="Transglut_N"/>
    <property type="match status" value="1"/>
</dbReference>
<organism evidence="2 3">
    <name type="scientific">Owenia fusiformis</name>
    <name type="common">Polychaete worm</name>
    <dbReference type="NCBI Taxonomy" id="6347"/>
    <lineage>
        <taxon>Eukaryota</taxon>
        <taxon>Metazoa</taxon>
        <taxon>Spiralia</taxon>
        <taxon>Lophotrochozoa</taxon>
        <taxon>Annelida</taxon>
        <taxon>Polychaeta</taxon>
        <taxon>Sedentaria</taxon>
        <taxon>Canalipalpata</taxon>
        <taxon>Sabellida</taxon>
        <taxon>Oweniida</taxon>
        <taxon>Oweniidae</taxon>
        <taxon>Owenia</taxon>
    </lineage>
</organism>
<dbReference type="InterPro" id="IPR050779">
    <property type="entry name" value="Transglutaminase"/>
</dbReference>
<comment type="caution">
    <text evidence="2">The sequence shown here is derived from an EMBL/GenBank/DDBJ whole genome shotgun (WGS) entry which is preliminary data.</text>
</comment>
<dbReference type="InterPro" id="IPR036985">
    <property type="entry name" value="Transglutaminase-like_sf"/>
</dbReference>
<comment type="similarity">
    <text evidence="1">Belongs to the transglutaminase superfamily. Transglutaminase family.</text>
</comment>
<proteinExistence type="inferred from homology"/>
<dbReference type="PANTHER" id="PTHR11590">
    <property type="entry name" value="PROTEIN-GLUTAMINE GAMMA-GLUTAMYLTRANSFERASE"/>
    <property type="match status" value="1"/>
</dbReference>
<dbReference type="InterPro" id="IPR038765">
    <property type="entry name" value="Papain-like_cys_pep_sf"/>
</dbReference>
<dbReference type="InterPro" id="IPR014756">
    <property type="entry name" value="Ig_E-set"/>
</dbReference>
<reference evidence="2" key="1">
    <citation type="submission" date="2022-03" db="EMBL/GenBank/DDBJ databases">
        <authorList>
            <person name="Martin C."/>
        </authorList>
    </citation>
    <scope>NUCLEOTIDE SEQUENCE</scope>
</reference>
<dbReference type="Proteomes" id="UP000749559">
    <property type="component" value="Unassembled WGS sequence"/>
</dbReference>
<dbReference type="AlphaFoldDB" id="A0A8J1UPI9"/>
<dbReference type="SUPFAM" id="SSF81296">
    <property type="entry name" value="E set domains"/>
    <property type="match status" value="1"/>
</dbReference>
<evidence type="ECO:0000256" key="1">
    <source>
        <dbReference type="ARBA" id="ARBA00005968"/>
    </source>
</evidence>
<dbReference type="Gene3D" id="2.60.40.10">
    <property type="entry name" value="Immunoglobulins"/>
    <property type="match status" value="1"/>
</dbReference>
<gene>
    <name evidence="2" type="ORF">OFUS_LOCUS7214</name>
</gene>
<accession>A0A8J1UPI9</accession>
<feature type="non-terminal residue" evidence="2">
    <location>
        <position position="1"/>
    </location>
</feature>
<dbReference type="Gene3D" id="3.90.260.10">
    <property type="entry name" value="Transglutaminase-like"/>
    <property type="match status" value="1"/>
</dbReference>
<evidence type="ECO:0000313" key="2">
    <source>
        <dbReference type="EMBL" id="CAH1780527.1"/>
    </source>
</evidence>
<dbReference type="InterPro" id="IPR013783">
    <property type="entry name" value="Ig-like_fold"/>
</dbReference>
<dbReference type="GO" id="GO:0003810">
    <property type="term" value="F:protein-glutamine gamma-glutamyltransferase activity"/>
    <property type="evidence" value="ECO:0007669"/>
    <property type="project" value="TreeGrafter"/>
</dbReference>
<dbReference type="PANTHER" id="PTHR11590:SF40">
    <property type="entry name" value="HEMOCYTE PROTEIN-GLUTAMINE GAMMA-GLUTAMYLTRANSFERASE-LIKE PROTEIN"/>
    <property type="match status" value="1"/>
</dbReference>
<evidence type="ECO:0000313" key="3">
    <source>
        <dbReference type="Proteomes" id="UP000749559"/>
    </source>
</evidence>
<sequence length="132" mass="15328">VQLTKGETPQQNKGTLVRLRMSDKLTGNDWFARLSKINGNEITIQVQPAADAVVGKYKLFIETINNEGSYFRFKNREELVILFNPWCEADQCFVPDEAERQEYILNETGRIWIGSSKNNRGRPWLFGQVRLY</sequence>